<sequence>MAQAKGTNFSSANTSLLGCCKQHSSHQLPSSAVRPFLFPAEAAQQLLALAATSIPAAMNPFQQPPDHFPSSIQLLQAFQWPS</sequence>
<evidence type="ECO:0000313" key="1">
    <source>
        <dbReference type="EMBL" id="KAI5350007.1"/>
    </source>
</evidence>
<reference evidence="1 2" key="1">
    <citation type="journal article" date="2022" name="G3 (Bethesda)">
        <title>Whole-genome sequence and methylome profiling of the almond [Prunus dulcis (Mill.) D.A. Webb] cultivar 'Nonpareil'.</title>
        <authorList>
            <person name="D'Amico-Willman K.M."/>
            <person name="Ouma W.Z."/>
            <person name="Meulia T."/>
            <person name="Sideli G.M."/>
            <person name="Gradziel T.M."/>
            <person name="Fresnedo-Ramirez J."/>
        </authorList>
    </citation>
    <scope>NUCLEOTIDE SEQUENCE [LARGE SCALE GENOMIC DNA]</scope>
    <source>
        <strain evidence="1">Clone GOH B32 T37-40</strain>
    </source>
</reference>
<organism evidence="1 2">
    <name type="scientific">Prunus dulcis</name>
    <name type="common">Almond</name>
    <name type="synonym">Amygdalus dulcis</name>
    <dbReference type="NCBI Taxonomy" id="3755"/>
    <lineage>
        <taxon>Eukaryota</taxon>
        <taxon>Viridiplantae</taxon>
        <taxon>Streptophyta</taxon>
        <taxon>Embryophyta</taxon>
        <taxon>Tracheophyta</taxon>
        <taxon>Spermatophyta</taxon>
        <taxon>Magnoliopsida</taxon>
        <taxon>eudicotyledons</taxon>
        <taxon>Gunneridae</taxon>
        <taxon>Pentapetalae</taxon>
        <taxon>rosids</taxon>
        <taxon>fabids</taxon>
        <taxon>Rosales</taxon>
        <taxon>Rosaceae</taxon>
        <taxon>Amygdaloideae</taxon>
        <taxon>Amygdaleae</taxon>
        <taxon>Prunus</taxon>
    </lineage>
</organism>
<gene>
    <name evidence="1" type="ORF">L3X38_002898</name>
</gene>
<dbReference type="EMBL" id="JAJFAZ020000001">
    <property type="protein sequence ID" value="KAI5350007.1"/>
    <property type="molecule type" value="Genomic_DNA"/>
</dbReference>
<proteinExistence type="predicted"/>
<keyword evidence="2" id="KW-1185">Reference proteome</keyword>
<dbReference type="Proteomes" id="UP001054821">
    <property type="component" value="Chromosome 1"/>
</dbReference>
<accession>A0AAD4WYQ0</accession>
<comment type="caution">
    <text evidence="1">The sequence shown here is derived from an EMBL/GenBank/DDBJ whole genome shotgun (WGS) entry which is preliminary data.</text>
</comment>
<protein>
    <submittedName>
        <fullName evidence="1">Uncharacterized protein</fullName>
    </submittedName>
</protein>
<dbReference type="AlphaFoldDB" id="A0AAD4WYQ0"/>
<evidence type="ECO:0000313" key="2">
    <source>
        <dbReference type="Proteomes" id="UP001054821"/>
    </source>
</evidence>
<name>A0AAD4WYQ0_PRUDU</name>
<dbReference type="PROSITE" id="PS51257">
    <property type="entry name" value="PROKAR_LIPOPROTEIN"/>
    <property type="match status" value="1"/>
</dbReference>